<evidence type="ECO:0000313" key="2">
    <source>
        <dbReference type="Proteomes" id="UP000579153"/>
    </source>
</evidence>
<dbReference type="EMBL" id="JACHMB010000001">
    <property type="protein sequence ID" value="MBB5784582.1"/>
    <property type="molecule type" value="Genomic_DNA"/>
</dbReference>
<gene>
    <name evidence="1" type="ORF">HD596_011338</name>
</gene>
<proteinExistence type="predicted"/>
<dbReference type="Pfam" id="PF10012">
    <property type="entry name" value="DUF2255"/>
    <property type="match status" value="1"/>
</dbReference>
<dbReference type="Proteomes" id="UP000579153">
    <property type="component" value="Unassembled WGS sequence"/>
</dbReference>
<accession>A0A7W9GIY3</accession>
<keyword evidence="2" id="KW-1185">Reference proteome</keyword>
<dbReference type="RefSeq" id="WP_185077507.1">
    <property type="nucleotide sequence ID" value="NZ_JACHMB010000001.1"/>
</dbReference>
<name>A0A7W9GIY3_9ACTN</name>
<dbReference type="AlphaFoldDB" id="A0A7W9GIY3"/>
<dbReference type="InterPro" id="IPR016888">
    <property type="entry name" value="UCP028498"/>
</dbReference>
<evidence type="ECO:0008006" key="3">
    <source>
        <dbReference type="Google" id="ProtNLM"/>
    </source>
</evidence>
<reference evidence="1 2" key="1">
    <citation type="submission" date="2020-08" db="EMBL/GenBank/DDBJ databases">
        <title>Sequencing the genomes of 1000 actinobacteria strains.</title>
        <authorList>
            <person name="Klenk H.-P."/>
        </authorList>
    </citation>
    <scope>NUCLEOTIDE SEQUENCE [LARGE SCALE GENOMIC DNA]</scope>
    <source>
        <strain evidence="1 2">DSM 45507</strain>
    </source>
</reference>
<organism evidence="1 2">
    <name type="scientific">Nonomuraea jabiensis</name>
    <dbReference type="NCBI Taxonomy" id="882448"/>
    <lineage>
        <taxon>Bacteria</taxon>
        <taxon>Bacillati</taxon>
        <taxon>Actinomycetota</taxon>
        <taxon>Actinomycetes</taxon>
        <taxon>Streptosporangiales</taxon>
        <taxon>Streptosporangiaceae</taxon>
        <taxon>Nonomuraea</taxon>
    </lineage>
</organism>
<evidence type="ECO:0000313" key="1">
    <source>
        <dbReference type="EMBL" id="MBB5784582.1"/>
    </source>
</evidence>
<sequence length="125" mass="14312">MSTWNSDELDRIATADELRVAPRRSDGTFRRPTTIWVVRDRDDLYVRSWRGVQGSWWRTAHDTHEGRISAGGVDAEVPFVEVTDPRVNDQVDAAYRTKYGHYSGYVEPMVADDARATTLRLTPRS</sequence>
<protein>
    <recommendedName>
        <fullName evidence="3">DUF2255 family protein</fullName>
    </recommendedName>
</protein>
<comment type="caution">
    <text evidence="1">The sequence shown here is derived from an EMBL/GenBank/DDBJ whole genome shotgun (WGS) entry which is preliminary data.</text>
</comment>